<evidence type="ECO:0000313" key="1">
    <source>
        <dbReference type="EMBL" id="GHM59670.1"/>
    </source>
</evidence>
<dbReference type="AlphaFoldDB" id="A0A8J3HV44"/>
<dbReference type="EMBL" id="BNGU01000025">
    <property type="protein sequence ID" value="GHM59670.1"/>
    <property type="molecule type" value="Genomic_DNA"/>
</dbReference>
<reference evidence="1 2" key="1">
    <citation type="journal article" date="2021" name="Microb. Ecol.">
        <title>Candidatus Mesenet longicola: Novel Endosymbionts of Brontispa longissima that Induce Cytoplasmic Incompatibility.</title>
        <authorList>
            <person name="Takano S."/>
            <person name="Gotoh Y."/>
            <person name="Hayashi T."/>
        </authorList>
    </citation>
    <scope>NUCLEOTIDE SEQUENCE [LARGE SCALE GENOMIC DNA]</scope>
    <source>
        <strain evidence="1">L5</strain>
    </source>
</reference>
<name>A0A8J3HV44_9RICK</name>
<evidence type="ECO:0000313" key="2">
    <source>
        <dbReference type="Proteomes" id="UP000637906"/>
    </source>
</evidence>
<dbReference type="Proteomes" id="UP000637906">
    <property type="component" value="Unassembled WGS sequence"/>
</dbReference>
<sequence length="46" mass="4859">MVLVGASGAIADNNKRNVKEILKAILKSVSKGDNVSIQKSYVLAKS</sequence>
<protein>
    <submittedName>
        <fullName evidence="1">Uncharacterized protein</fullName>
    </submittedName>
</protein>
<organism evidence="1 2">
    <name type="scientific">Candidatus Mesenet longicola</name>
    <dbReference type="NCBI Taxonomy" id="1892558"/>
    <lineage>
        <taxon>Bacteria</taxon>
        <taxon>Pseudomonadati</taxon>
        <taxon>Pseudomonadota</taxon>
        <taxon>Alphaproteobacteria</taxon>
        <taxon>Rickettsiales</taxon>
        <taxon>Anaplasmataceae</taxon>
        <taxon>Candidatus Mesenet</taxon>
    </lineage>
</organism>
<gene>
    <name evidence="1" type="ORF">sL5_06630</name>
</gene>
<accession>A0A8J3HV44</accession>
<proteinExistence type="predicted"/>
<comment type="caution">
    <text evidence="1">The sequence shown here is derived from an EMBL/GenBank/DDBJ whole genome shotgun (WGS) entry which is preliminary data.</text>
</comment>
<keyword evidence="2" id="KW-1185">Reference proteome</keyword>